<reference evidence="1" key="1">
    <citation type="submission" date="2021-04" db="EMBL/GenBank/DDBJ databases">
        <title>Genome based classification of Actinospica acidithermotolerans sp. nov., an actinobacterium isolated from an Indonesian hot spring.</title>
        <authorList>
            <person name="Kusuma A.B."/>
            <person name="Putra K.E."/>
            <person name="Nafisah S."/>
            <person name="Loh J."/>
            <person name="Nouioui I."/>
            <person name="Goodfellow M."/>
        </authorList>
    </citation>
    <scope>NUCLEOTIDE SEQUENCE</scope>
    <source>
        <strain evidence="1">MGRD01-02</strain>
    </source>
</reference>
<dbReference type="EMBL" id="JAGSOH010000092">
    <property type="protein sequence ID" value="MBR7829613.1"/>
    <property type="molecule type" value="Genomic_DNA"/>
</dbReference>
<organism evidence="1 2">
    <name type="scientific">Actinospica acidithermotolerans</name>
    <dbReference type="NCBI Taxonomy" id="2828514"/>
    <lineage>
        <taxon>Bacteria</taxon>
        <taxon>Bacillati</taxon>
        <taxon>Actinomycetota</taxon>
        <taxon>Actinomycetes</taxon>
        <taxon>Catenulisporales</taxon>
        <taxon>Actinospicaceae</taxon>
        <taxon>Actinospica</taxon>
    </lineage>
</organism>
<name>A0A941EF75_9ACTN</name>
<accession>A0A941EF75</accession>
<evidence type="ECO:0008006" key="3">
    <source>
        <dbReference type="Google" id="ProtNLM"/>
    </source>
</evidence>
<gene>
    <name evidence="1" type="ORF">KDK95_25125</name>
</gene>
<sequence>MNHLPSTPRRVATRVSVSARYPLVAAPRPARDLLSLDEVATRCGVHAQLISRLVTLSVVDARRDAQGRLWFDRRAPLLIARAQRLHDDLGLNYAALGLVLDLLDRIDHLEGALRRSGHPG</sequence>
<dbReference type="AlphaFoldDB" id="A0A941EF75"/>
<dbReference type="Proteomes" id="UP000676325">
    <property type="component" value="Unassembled WGS sequence"/>
</dbReference>
<evidence type="ECO:0000313" key="1">
    <source>
        <dbReference type="EMBL" id="MBR7829613.1"/>
    </source>
</evidence>
<proteinExistence type="predicted"/>
<dbReference type="Gene3D" id="1.10.1660.10">
    <property type="match status" value="1"/>
</dbReference>
<evidence type="ECO:0000313" key="2">
    <source>
        <dbReference type="Proteomes" id="UP000676325"/>
    </source>
</evidence>
<protein>
    <recommendedName>
        <fullName evidence="3">MerR family transcriptional regulator</fullName>
    </recommendedName>
</protein>
<comment type="caution">
    <text evidence="1">The sequence shown here is derived from an EMBL/GenBank/DDBJ whole genome shotgun (WGS) entry which is preliminary data.</text>
</comment>
<dbReference type="RefSeq" id="WP_212520746.1">
    <property type="nucleotide sequence ID" value="NZ_JAGSOH010000092.1"/>
</dbReference>
<dbReference type="Pfam" id="PF13591">
    <property type="entry name" value="MerR_2"/>
    <property type="match status" value="1"/>
</dbReference>
<keyword evidence="2" id="KW-1185">Reference proteome</keyword>